<dbReference type="Proteomes" id="UP000598297">
    <property type="component" value="Unassembled WGS sequence"/>
</dbReference>
<evidence type="ECO:0000256" key="2">
    <source>
        <dbReference type="ARBA" id="ARBA00022475"/>
    </source>
</evidence>
<dbReference type="Gene3D" id="1.20.1250.20">
    <property type="entry name" value="MFS general substrate transporter like domains"/>
    <property type="match status" value="1"/>
</dbReference>
<evidence type="ECO:0000256" key="4">
    <source>
        <dbReference type="ARBA" id="ARBA00022989"/>
    </source>
</evidence>
<keyword evidence="8" id="KW-1185">Reference proteome</keyword>
<evidence type="ECO:0000256" key="1">
    <source>
        <dbReference type="ARBA" id="ARBA00004651"/>
    </source>
</evidence>
<dbReference type="PANTHER" id="PTHR23513">
    <property type="entry name" value="INTEGRAL MEMBRANE EFFLUX PROTEIN-RELATED"/>
    <property type="match status" value="1"/>
</dbReference>
<sequence length="402" mass="41412">MPSHTTTPPPSSATTGYRALLRQREFAGLLTSLTLRVAASTLSGFALATLVQQQTRSPFLTAVSMYGATFATVLGALTLMSVADGSRPRRTLLALEGVSLLCTLAQALPGLPLAARFGLLVVVGFFQSLGTGTRLGLLAESVPDSGRTTARSLLNISAGGTAVIGFAGAAALLRYVPPAGVFLLATGLSAAALAVVAATVRERSIRLTRRPGLRQTWTTNVELFSHPGRRALLLNLWVPNGLIVGCEALFLPYAPGHAGLLLAAGSAGLLLGDLMVGRLLTDAGRRRCAYGLRLLLAVPFLLFVLQPPVWVLVLAVALASAGFAATLPLQEHLLALTPEAVRGQVQGVESAGRMTWQGIGAAVAGGLAQYLSPGVTITALAAVSVAVTVASRPFVARAGSVT</sequence>
<dbReference type="GO" id="GO:0005886">
    <property type="term" value="C:plasma membrane"/>
    <property type="evidence" value="ECO:0007669"/>
    <property type="project" value="UniProtKB-SubCell"/>
</dbReference>
<keyword evidence="2" id="KW-1003">Cell membrane</keyword>
<evidence type="ECO:0000313" key="8">
    <source>
        <dbReference type="Proteomes" id="UP000598297"/>
    </source>
</evidence>
<keyword evidence="3 6" id="KW-0812">Transmembrane</keyword>
<proteinExistence type="predicted"/>
<reference evidence="7" key="1">
    <citation type="submission" date="2020-01" db="EMBL/GenBank/DDBJ databases">
        <title>Whole-genome analyses of novel actinobacteria.</title>
        <authorList>
            <person name="Sahin N."/>
        </authorList>
    </citation>
    <scope>NUCLEOTIDE SEQUENCE</scope>
    <source>
        <strain evidence="7">YC537</strain>
    </source>
</reference>
<dbReference type="OrthoDB" id="3287459at2"/>
<accession>A0A964UU03</accession>
<evidence type="ECO:0000256" key="6">
    <source>
        <dbReference type="SAM" id="Phobius"/>
    </source>
</evidence>
<keyword evidence="5 6" id="KW-0472">Membrane</keyword>
<dbReference type="AlphaFoldDB" id="A0A964UU03"/>
<feature type="transmembrane region" description="Helical" evidence="6">
    <location>
        <begin position="153"/>
        <end position="173"/>
    </location>
</feature>
<evidence type="ECO:0000256" key="3">
    <source>
        <dbReference type="ARBA" id="ARBA00022692"/>
    </source>
</evidence>
<feature type="transmembrane region" description="Helical" evidence="6">
    <location>
        <begin position="288"/>
        <end position="305"/>
    </location>
</feature>
<feature type="transmembrane region" description="Helical" evidence="6">
    <location>
        <begin position="257"/>
        <end position="276"/>
    </location>
</feature>
<feature type="transmembrane region" description="Helical" evidence="6">
    <location>
        <begin position="114"/>
        <end position="132"/>
    </location>
</feature>
<evidence type="ECO:0000256" key="5">
    <source>
        <dbReference type="ARBA" id="ARBA00023136"/>
    </source>
</evidence>
<keyword evidence="4 6" id="KW-1133">Transmembrane helix</keyword>
<feature type="transmembrane region" description="Helical" evidence="6">
    <location>
        <begin position="59"/>
        <end position="79"/>
    </location>
</feature>
<comment type="caution">
    <text evidence="7">The sequence shown here is derived from an EMBL/GenBank/DDBJ whole genome shotgun (WGS) entry which is preliminary data.</text>
</comment>
<feature type="transmembrane region" description="Helical" evidence="6">
    <location>
        <begin position="26"/>
        <end position="47"/>
    </location>
</feature>
<comment type="subcellular location">
    <subcellularLocation>
        <location evidence="1">Cell membrane</location>
        <topology evidence="1">Multi-pass membrane protein</topology>
    </subcellularLocation>
</comment>
<dbReference type="EMBL" id="JAAAHS010000315">
    <property type="protein sequence ID" value="NBE55384.1"/>
    <property type="molecule type" value="Genomic_DNA"/>
</dbReference>
<gene>
    <name evidence="7" type="ORF">GUY60_28950</name>
</gene>
<dbReference type="RefSeq" id="WP_161703078.1">
    <property type="nucleotide sequence ID" value="NZ_JAAAHS010000315.1"/>
</dbReference>
<evidence type="ECO:0000313" key="7">
    <source>
        <dbReference type="EMBL" id="NBE55384.1"/>
    </source>
</evidence>
<protein>
    <recommendedName>
        <fullName evidence="9">MFS transporter</fullName>
    </recommendedName>
</protein>
<feature type="transmembrane region" description="Helical" evidence="6">
    <location>
        <begin position="179"/>
        <end position="200"/>
    </location>
</feature>
<name>A0A964UU03_9ACTN</name>
<organism evidence="7 8">
    <name type="scientific">Streptomyces boluensis</name>
    <dbReference type="NCBI Taxonomy" id="1775135"/>
    <lineage>
        <taxon>Bacteria</taxon>
        <taxon>Bacillati</taxon>
        <taxon>Actinomycetota</taxon>
        <taxon>Actinomycetes</taxon>
        <taxon>Kitasatosporales</taxon>
        <taxon>Streptomycetaceae</taxon>
        <taxon>Streptomyces</taxon>
    </lineage>
</organism>
<feature type="transmembrane region" description="Helical" evidence="6">
    <location>
        <begin position="91"/>
        <end position="108"/>
    </location>
</feature>
<dbReference type="SUPFAM" id="SSF103473">
    <property type="entry name" value="MFS general substrate transporter"/>
    <property type="match status" value="1"/>
</dbReference>
<feature type="transmembrane region" description="Helical" evidence="6">
    <location>
        <begin position="232"/>
        <end position="251"/>
    </location>
</feature>
<evidence type="ECO:0008006" key="9">
    <source>
        <dbReference type="Google" id="ProtNLM"/>
    </source>
</evidence>
<dbReference type="PANTHER" id="PTHR23513:SF11">
    <property type="entry name" value="STAPHYLOFERRIN A TRANSPORTER"/>
    <property type="match status" value="1"/>
</dbReference>
<dbReference type="InterPro" id="IPR036259">
    <property type="entry name" value="MFS_trans_sf"/>
</dbReference>